<organism evidence="2 3">
    <name type="scientific">Sporosarcina newyorkensis</name>
    <dbReference type="NCBI Taxonomy" id="759851"/>
    <lineage>
        <taxon>Bacteria</taxon>
        <taxon>Bacillati</taxon>
        <taxon>Bacillota</taxon>
        <taxon>Bacilli</taxon>
        <taxon>Bacillales</taxon>
        <taxon>Caryophanaceae</taxon>
        <taxon>Sporosarcina</taxon>
    </lineage>
</organism>
<dbReference type="Pfam" id="PF01381">
    <property type="entry name" value="HTH_3"/>
    <property type="match status" value="1"/>
</dbReference>
<sequence>MQLTPEIIRICRTNLNMTQGHLARKVGISGALLGAIERDERHLTSSIAERVRAAFPVDDDAIAKIVEAYARLNNKMGE</sequence>
<dbReference type="CDD" id="cd00093">
    <property type="entry name" value="HTH_XRE"/>
    <property type="match status" value="1"/>
</dbReference>
<accession>A0A1T4XGM6</accession>
<proteinExistence type="predicted"/>
<dbReference type="Proteomes" id="UP000190042">
    <property type="component" value="Unassembled WGS sequence"/>
</dbReference>
<dbReference type="SUPFAM" id="SSF47413">
    <property type="entry name" value="lambda repressor-like DNA-binding domains"/>
    <property type="match status" value="1"/>
</dbReference>
<dbReference type="SMART" id="SM00530">
    <property type="entry name" value="HTH_XRE"/>
    <property type="match status" value="1"/>
</dbReference>
<evidence type="ECO:0000313" key="3">
    <source>
        <dbReference type="Proteomes" id="UP000190042"/>
    </source>
</evidence>
<dbReference type="InterPro" id="IPR001387">
    <property type="entry name" value="Cro/C1-type_HTH"/>
</dbReference>
<dbReference type="AlphaFoldDB" id="A0A1T4XGM6"/>
<dbReference type="GO" id="GO:0003677">
    <property type="term" value="F:DNA binding"/>
    <property type="evidence" value="ECO:0007669"/>
    <property type="project" value="InterPro"/>
</dbReference>
<name>A0A1T4XGM6_9BACL</name>
<keyword evidence="3" id="KW-1185">Reference proteome</keyword>
<gene>
    <name evidence="2" type="ORF">SAMN04244570_0729</name>
</gene>
<dbReference type="Gene3D" id="1.10.260.40">
    <property type="entry name" value="lambda repressor-like DNA-binding domains"/>
    <property type="match status" value="1"/>
</dbReference>
<feature type="domain" description="HTH cro/C1-type" evidence="1">
    <location>
        <begin position="8"/>
        <end position="62"/>
    </location>
</feature>
<dbReference type="PROSITE" id="PS50943">
    <property type="entry name" value="HTH_CROC1"/>
    <property type="match status" value="1"/>
</dbReference>
<dbReference type="InterPro" id="IPR010982">
    <property type="entry name" value="Lambda_DNA-bd_dom_sf"/>
</dbReference>
<dbReference type="EMBL" id="FUYJ01000001">
    <property type="protein sequence ID" value="SKA88716.1"/>
    <property type="molecule type" value="Genomic_DNA"/>
</dbReference>
<dbReference type="RefSeq" id="WP_078816570.1">
    <property type="nucleotide sequence ID" value="NZ_FUYJ01000001.1"/>
</dbReference>
<evidence type="ECO:0000259" key="1">
    <source>
        <dbReference type="PROSITE" id="PS50943"/>
    </source>
</evidence>
<reference evidence="3" key="1">
    <citation type="submission" date="2017-02" db="EMBL/GenBank/DDBJ databases">
        <authorList>
            <person name="Varghese N."/>
            <person name="Submissions S."/>
        </authorList>
    </citation>
    <scope>NUCLEOTIDE SEQUENCE [LARGE SCALE GENOMIC DNA]</scope>
    <source>
        <strain evidence="3">DSM 23966</strain>
    </source>
</reference>
<evidence type="ECO:0000313" key="2">
    <source>
        <dbReference type="EMBL" id="SKA88716.1"/>
    </source>
</evidence>
<protein>
    <submittedName>
        <fullName evidence="2">Helix-turn-helix</fullName>
    </submittedName>
</protein>